<feature type="domain" description="AAA+ ATPase" evidence="1">
    <location>
        <begin position="39"/>
        <end position="243"/>
    </location>
</feature>
<dbReference type="InterPro" id="IPR027417">
    <property type="entry name" value="P-loop_NTPase"/>
</dbReference>
<dbReference type="InterPro" id="IPR003593">
    <property type="entry name" value="AAA+_ATPase"/>
</dbReference>
<dbReference type="PANTHER" id="PTHR34301:SF8">
    <property type="entry name" value="ATPASE DOMAIN-CONTAINING PROTEIN"/>
    <property type="match status" value="1"/>
</dbReference>
<name>A0ABP5D1P5_9ACTN</name>
<dbReference type="SMART" id="SM00382">
    <property type="entry name" value="AAA"/>
    <property type="match status" value="1"/>
</dbReference>
<dbReference type="InterPro" id="IPR041664">
    <property type="entry name" value="AAA_16"/>
</dbReference>
<organism evidence="2 3">
    <name type="scientific">Nocardioides panacihumi</name>
    <dbReference type="NCBI Taxonomy" id="400774"/>
    <lineage>
        <taxon>Bacteria</taxon>
        <taxon>Bacillati</taxon>
        <taxon>Actinomycetota</taxon>
        <taxon>Actinomycetes</taxon>
        <taxon>Propionibacteriales</taxon>
        <taxon>Nocardioidaceae</taxon>
        <taxon>Nocardioides</taxon>
    </lineage>
</organism>
<dbReference type="PANTHER" id="PTHR34301">
    <property type="entry name" value="DNA-BINDING PROTEIN-RELATED"/>
    <property type="match status" value="1"/>
</dbReference>
<evidence type="ECO:0000313" key="2">
    <source>
        <dbReference type="EMBL" id="GAA1971250.1"/>
    </source>
</evidence>
<protein>
    <submittedName>
        <fullName evidence="2">ATP-binding protein</fullName>
    </submittedName>
</protein>
<dbReference type="RefSeq" id="WP_344047051.1">
    <property type="nucleotide sequence ID" value="NZ_BAAAPB010000004.1"/>
</dbReference>
<keyword evidence="2" id="KW-0547">Nucleotide-binding</keyword>
<dbReference type="SUPFAM" id="SSF52540">
    <property type="entry name" value="P-loop containing nucleoside triphosphate hydrolases"/>
    <property type="match status" value="1"/>
</dbReference>
<evidence type="ECO:0000259" key="1">
    <source>
        <dbReference type="SMART" id="SM00382"/>
    </source>
</evidence>
<keyword evidence="2" id="KW-0067">ATP-binding</keyword>
<sequence length="404" mass="43071">MLPNPYTPSDRPRVFVGRDAERTLLRDKLARVAAYGEMMGALTVVTGPRGVGKTSLLRDVAGQAEADGFVLAWVSCVKQQPFLGEIVDRVERSLEQADVTAPGGRRLKEVDVELSAGFAKVRARLDSGPASPSASTALVGPLEDLLGRAGRLVRERGGAGLVVMIDELHAPLESTREWEYAPDREALLHGAVLLNAIQNLGGVRDGLPVGVIGAGLPQTKALLTRAATFGERSHEIVLAEFGPADAARLLEAPATNLGVSWAPDALDVVVDTARGYPQSLQILGAATWDAARPERGSVLDLAAVEIGSRSARTALASIFEARWAVATGSERAFLHAMAEVGGPVVRRREIAERLSTTTEALSMVRRNLIVKGIIEEAGYGRLRFTIPGFEEFVLGQDRTPGVPE</sequence>
<dbReference type="Gene3D" id="3.40.50.300">
    <property type="entry name" value="P-loop containing nucleotide triphosphate hydrolases"/>
    <property type="match status" value="1"/>
</dbReference>
<keyword evidence="3" id="KW-1185">Reference proteome</keyword>
<dbReference type="GO" id="GO:0005524">
    <property type="term" value="F:ATP binding"/>
    <property type="evidence" value="ECO:0007669"/>
    <property type="project" value="UniProtKB-KW"/>
</dbReference>
<proteinExistence type="predicted"/>
<evidence type="ECO:0000313" key="3">
    <source>
        <dbReference type="Proteomes" id="UP001500571"/>
    </source>
</evidence>
<accession>A0ABP5D1P5</accession>
<comment type="caution">
    <text evidence="2">The sequence shown here is derived from an EMBL/GenBank/DDBJ whole genome shotgun (WGS) entry which is preliminary data.</text>
</comment>
<dbReference type="EMBL" id="BAAAPB010000004">
    <property type="protein sequence ID" value="GAA1971250.1"/>
    <property type="molecule type" value="Genomic_DNA"/>
</dbReference>
<reference evidence="3" key="1">
    <citation type="journal article" date="2019" name="Int. J. Syst. Evol. Microbiol.">
        <title>The Global Catalogue of Microorganisms (GCM) 10K type strain sequencing project: providing services to taxonomists for standard genome sequencing and annotation.</title>
        <authorList>
            <consortium name="The Broad Institute Genomics Platform"/>
            <consortium name="The Broad Institute Genome Sequencing Center for Infectious Disease"/>
            <person name="Wu L."/>
            <person name="Ma J."/>
        </authorList>
    </citation>
    <scope>NUCLEOTIDE SEQUENCE [LARGE SCALE GENOMIC DNA]</scope>
    <source>
        <strain evidence="3">JCM 15309</strain>
    </source>
</reference>
<gene>
    <name evidence="2" type="ORF">GCM10009798_35070</name>
</gene>
<dbReference type="Proteomes" id="UP001500571">
    <property type="component" value="Unassembled WGS sequence"/>
</dbReference>
<dbReference type="Pfam" id="PF13191">
    <property type="entry name" value="AAA_16"/>
    <property type="match status" value="1"/>
</dbReference>